<feature type="domain" description="DhaL" evidence="3">
    <location>
        <begin position="7"/>
        <end position="209"/>
    </location>
</feature>
<keyword evidence="2" id="KW-0418">Kinase</keyword>
<gene>
    <name evidence="4" type="ORF">J2782_003486</name>
</gene>
<evidence type="ECO:0000256" key="2">
    <source>
        <dbReference type="ARBA" id="ARBA00022777"/>
    </source>
</evidence>
<evidence type="ECO:0000313" key="5">
    <source>
        <dbReference type="Proteomes" id="UP001184614"/>
    </source>
</evidence>
<dbReference type="Pfam" id="PF02734">
    <property type="entry name" value="Dak2"/>
    <property type="match status" value="1"/>
</dbReference>
<dbReference type="NCBIfam" id="TIGR02365">
    <property type="entry name" value="dha_L_ycgS"/>
    <property type="match status" value="1"/>
</dbReference>
<dbReference type="SMART" id="SM01120">
    <property type="entry name" value="Dak2"/>
    <property type="match status" value="1"/>
</dbReference>
<dbReference type="InterPro" id="IPR036117">
    <property type="entry name" value="DhaL_dom_sf"/>
</dbReference>
<dbReference type="Gene3D" id="1.25.40.340">
    <property type="match status" value="1"/>
</dbReference>
<dbReference type="GO" id="GO:0016740">
    <property type="term" value="F:transferase activity"/>
    <property type="evidence" value="ECO:0007669"/>
    <property type="project" value="UniProtKB-KW"/>
</dbReference>
<protein>
    <submittedName>
        <fullName evidence="4">Dihydroxyacetone kinase-like protein</fullName>
        <ecNumber evidence="4">2.7.1.-</ecNumber>
    </submittedName>
</protein>
<dbReference type="PANTHER" id="PTHR28629">
    <property type="entry name" value="TRIOKINASE/FMN CYCLASE"/>
    <property type="match status" value="1"/>
</dbReference>
<dbReference type="EC" id="2.7.1.-" evidence="4"/>
<name>A0ABU1MCH0_9HYPH</name>
<organism evidence="4 5">
    <name type="scientific">Brucella pseudogrignonensis</name>
    <dbReference type="NCBI Taxonomy" id="419475"/>
    <lineage>
        <taxon>Bacteria</taxon>
        <taxon>Pseudomonadati</taxon>
        <taxon>Pseudomonadota</taxon>
        <taxon>Alphaproteobacteria</taxon>
        <taxon>Hyphomicrobiales</taxon>
        <taxon>Brucellaceae</taxon>
        <taxon>Brucella/Ochrobactrum group</taxon>
        <taxon>Brucella</taxon>
    </lineage>
</organism>
<comment type="caution">
    <text evidence="4">The sequence shown here is derived from an EMBL/GenBank/DDBJ whole genome shotgun (WGS) entry which is preliminary data.</text>
</comment>
<dbReference type="RefSeq" id="WP_310014773.1">
    <property type="nucleotide sequence ID" value="NZ_JAVDQT010000006.1"/>
</dbReference>
<evidence type="ECO:0000256" key="1">
    <source>
        <dbReference type="ARBA" id="ARBA00022679"/>
    </source>
</evidence>
<dbReference type="InterPro" id="IPR012737">
    <property type="entry name" value="DhaK_L_YcgS"/>
</dbReference>
<dbReference type="Proteomes" id="UP001184614">
    <property type="component" value="Unassembled WGS sequence"/>
</dbReference>
<dbReference type="SUPFAM" id="SSF101473">
    <property type="entry name" value="DhaL-like"/>
    <property type="match status" value="1"/>
</dbReference>
<proteinExistence type="predicted"/>
<keyword evidence="5" id="KW-1185">Reference proteome</keyword>
<evidence type="ECO:0000259" key="3">
    <source>
        <dbReference type="PROSITE" id="PS51480"/>
    </source>
</evidence>
<dbReference type="PROSITE" id="PS51480">
    <property type="entry name" value="DHAL"/>
    <property type="match status" value="1"/>
</dbReference>
<reference evidence="4 5" key="1">
    <citation type="submission" date="2023-07" db="EMBL/GenBank/DDBJ databases">
        <title>Sorghum-associated microbial communities from plants grown in Nebraska, USA.</title>
        <authorList>
            <person name="Schachtman D."/>
        </authorList>
    </citation>
    <scope>NUCLEOTIDE SEQUENCE [LARGE SCALE GENOMIC DNA]</scope>
    <source>
        <strain evidence="4 5">DS1730</strain>
    </source>
</reference>
<accession>A0ABU1MCH0</accession>
<dbReference type="InterPro" id="IPR050861">
    <property type="entry name" value="Dihydroxyacetone_Kinase"/>
</dbReference>
<dbReference type="PANTHER" id="PTHR28629:SF4">
    <property type="entry name" value="TRIOKINASE_FMN CYCLASE"/>
    <property type="match status" value="1"/>
</dbReference>
<keyword evidence="1 4" id="KW-0808">Transferase</keyword>
<dbReference type="EMBL" id="JAVDQT010000006">
    <property type="protein sequence ID" value="MDR6433740.1"/>
    <property type="molecule type" value="Genomic_DNA"/>
</dbReference>
<dbReference type="InterPro" id="IPR004007">
    <property type="entry name" value="DhaL_dom"/>
</dbReference>
<sequence length="223" mass="23421">MSETAARRLAHMFDAVSASLAEERDRLSELDGAIGDGDHGTTMALGFQAVRSELSKLNLDDADISKVLNTAATAFINAVGASTGPLYATGFRRAAKATEGRENLDLATFAIIIEAIGVGIRERGHGQRGDKTMLDAWLPAAEAAQMAVSANQSSAEFWYKVVAAATAGANTTRSMIATKGRAARLRERSLGHMDPGAASAVIILQAMADGVAERMGWSSSPLR</sequence>
<evidence type="ECO:0000313" key="4">
    <source>
        <dbReference type="EMBL" id="MDR6433740.1"/>
    </source>
</evidence>